<dbReference type="PANTHER" id="PTHR48063:SF29">
    <property type="entry name" value="LRR RECEPTOR-LIKE KINASE FAMILY PROTEIN"/>
    <property type="match status" value="1"/>
</dbReference>
<sequence length="112" mass="12446">MVPPHLGNLSNLVHLALTSDALLGERCLWVSDLNWVCSLSSLQYLNLAEVNLSMASADWLPASNKLPSLLELDLTFSHLHHLPQTLPYLNFASLFISSVAIQFQYPCHSMSL</sequence>
<keyword evidence="3" id="KW-0732">Signal</keyword>
<dbReference type="PANTHER" id="PTHR48063">
    <property type="entry name" value="LRR RECEPTOR-LIKE KINASE"/>
    <property type="match status" value="1"/>
</dbReference>
<dbReference type="Proteomes" id="UP000238479">
    <property type="component" value="Chromosome 4"/>
</dbReference>
<evidence type="ECO:0000256" key="4">
    <source>
        <dbReference type="ARBA" id="ARBA00022989"/>
    </source>
</evidence>
<dbReference type="Gramene" id="PRQ40857">
    <property type="protein sequence ID" value="PRQ40857"/>
    <property type="gene ID" value="RchiOBHm_Chr4g0440621"/>
</dbReference>
<protein>
    <submittedName>
        <fullName evidence="8">Putative leucine-rich repeat domain, L domain-containing protein</fullName>
    </submittedName>
</protein>
<comment type="caution">
    <text evidence="8">The sequence shown here is derived from an EMBL/GenBank/DDBJ whole genome shotgun (WGS) entry which is preliminary data.</text>
</comment>
<proteinExistence type="predicted"/>
<keyword evidence="6" id="KW-0675">Receptor</keyword>
<evidence type="ECO:0000313" key="9">
    <source>
        <dbReference type="Proteomes" id="UP000238479"/>
    </source>
</evidence>
<dbReference type="EMBL" id="PDCK01000042">
    <property type="protein sequence ID" value="PRQ40857.1"/>
    <property type="molecule type" value="Genomic_DNA"/>
</dbReference>
<reference evidence="8 9" key="1">
    <citation type="journal article" date="2018" name="Nat. Genet.">
        <title>The Rosa genome provides new insights in the design of modern roses.</title>
        <authorList>
            <person name="Bendahmane M."/>
        </authorList>
    </citation>
    <scope>NUCLEOTIDE SEQUENCE [LARGE SCALE GENOMIC DNA]</scope>
    <source>
        <strain evidence="9">cv. Old Blush</strain>
    </source>
</reference>
<evidence type="ECO:0000256" key="6">
    <source>
        <dbReference type="ARBA" id="ARBA00023170"/>
    </source>
</evidence>
<dbReference type="STRING" id="74649.A0A2P6R339"/>
<evidence type="ECO:0000313" key="8">
    <source>
        <dbReference type="EMBL" id="PRQ40857.1"/>
    </source>
</evidence>
<evidence type="ECO:0000256" key="3">
    <source>
        <dbReference type="ARBA" id="ARBA00022729"/>
    </source>
</evidence>
<dbReference type="InterPro" id="IPR032675">
    <property type="entry name" value="LRR_dom_sf"/>
</dbReference>
<comment type="subcellular location">
    <subcellularLocation>
        <location evidence="1">Membrane</location>
        <topology evidence="1">Single-pass type I membrane protein</topology>
    </subcellularLocation>
</comment>
<dbReference type="GO" id="GO:0016020">
    <property type="term" value="C:membrane"/>
    <property type="evidence" value="ECO:0007669"/>
    <property type="project" value="UniProtKB-SubCell"/>
</dbReference>
<keyword evidence="5" id="KW-0472">Membrane</keyword>
<dbReference type="Gene3D" id="3.80.10.10">
    <property type="entry name" value="Ribonuclease Inhibitor"/>
    <property type="match status" value="1"/>
</dbReference>
<dbReference type="AlphaFoldDB" id="A0A2P6R339"/>
<evidence type="ECO:0000256" key="7">
    <source>
        <dbReference type="ARBA" id="ARBA00023180"/>
    </source>
</evidence>
<keyword evidence="4" id="KW-1133">Transmembrane helix</keyword>
<accession>A0A2P6R339</accession>
<keyword evidence="2" id="KW-0812">Transmembrane</keyword>
<keyword evidence="7" id="KW-0325">Glycoprotein</keyword>
<name>A0A2P6R339_ROSCH</name>
<dbReference type="InterPro" id="IPR046956">
    <property type="entry name" value="RLP23-like"/>
</dbReference>
<evidence type="ECO:0000256" key="5">
    <source>
        <dbReference type="ARBA" id="ARBA00023136"/>
    </source>
</evidence>
<dbReference type="OMA" id="ERCLWVS"/>
<keyword evidence="9" id="KW-1185">Reference proteome</keyword>
<evidence type="ECO:0000256" key="1">
    <source>
        <dbReference type="ARBA" id="ARBA00004479"/>
    </source>
</evidence>
<gene>
    <name evidence="8" type="ORF">RchiOBHm_Chr4g0440621</name>
</gene>
<evidence type="ECO:0000256" key="2">
    <source>
        <dbReference type="ARBA" id="ARBA00022692"/>
    </source>
</evidence>
<dbReference type="SUPFAM" id="SSF52047">
    <property type="entry name" value="RNI-like"/>
    <property type="match status" value="1"/>
</dbReference>
<organism evidence="8 9">
    <name type="scientific">Rosa chinensis</name>
    <name type="common">China rose</name>
    <dbReference type="NCBI Taxonomy" id="74649"/>
    <lineage>
        <taxon>Eukaryota</taxon>
        <taxon>Viridiplantae</taxon>
        <taxon>Streptophyta</taxon>
        <taxon>Embryophyta</taxon>
        <taxon>Tracheophyta</taxon>
        <taxon>Spermatophyta</taxon>
        <taxon>Magnoliopsida</taxon>
        <taxon>eudicotyledons</taxon>
        <taxon>Gunneridae</taxon>
        <taxon>Pentapetalae</taxon>
        <taxon>rosids</taxon>
        <taxon>fabids</taxon>
        <taxon>Rosales</taxon>
        <taxon>Rosaceae</taxon>
        <taxon>Rosoideae</taxon>
        <taxon>Rosoideae incertae sedis</taxon>
        <taxon>Rosa</taxon>
    </lineage>
</organism>